<proteinExistence type="predicted"/>
<reference evidence="1" key="1">
    <citation type="journal article" date="2015" name="Nature">
        <title>Complex archaea that bridge the gap between prokaryotes and eukaryotes.</title>
        <authorList>
            <person name="Spang A."/>
            <person name="Saw J.H."/>
            <person name="Jorgensen S.L."/>
            <person name="Zaremba-Niedzwiedzka K."/>
            <person name="Martijn J."/>
            <person name="Lind A.E."/>
            <person name="van Eijk R."/>
            <person name="Schleper C."/>
            <person name="Guy L."/>
            <person name="Ettema T.J."/>
        </authorList>
    </citation>
    <scope>NUCLEOTIDE SEQUENCE</scope>
</reference>
<dbReference type="InterPro" id="IPR044925">
    <property type="entry name" value="His-Me_finger_sf"/>
</dbReference>
<comment type="caution">
    <text evidence="1">The sequence shown here is derived from an EMBL/GenBank/DDBJ whole genome shotgun (WGS) entry which is preliminary data.</text>
</comment>
<evidence type="ECO:0000313" key="1">
    <source>
        <dbReference type="EMBL" id="KKN67706.1"/>
    </source>
</evidence>
<dbReference type="SUPFAM" id="SSF54060">
    <property type="entry name" value="His-Me finger endonucleases"/>
    <property type="match status" value="1"/>
</dbReference>
<dbReference type="EMBL" id="LAZR01000467">
    <property type="protein sequence ID" value="KKN67706.1"/>
    <property type="molecule type" value="Genomic_DNA"/>
</dbReference>
<organism evidence="1">
    <name type="scientific">marine sediment metagenome</name>
    <dbReference type="NCBI Taxonomy" id="412755"/>
    <lineage>
        <taxon>unclassified sequences</taxon>
        <taxon>metagenomes</taxon>
        <taxon>ecological metagenomes</taxon>
    </lineage>
</organism>
<accession>A0A0F9V2G7</accession>
<dbReference type="AlphaFoldDB" id="A0A0F9V2G7"/>
<name>A0A0F9V2G7_9ZZZZ</name>
<sequence length="170" mass="20093">MKLSKQNEGIIIAYDRGYKVIDGKVYSPFVNRFLEPTLNSKGYLYFSIWIDRKKEIIFIHKLAAYQKFKNKMFKKGIQVRHKDGDRQNNFDVNIKIGTASDNYFDIPEETRIKRSINASSKIRKFSDLKIEEIRIKYKELKSYKKITEIFSISSKGTLHHILNNNYKTVV</sequence>
<dbReference type="Gene3D" id="3.90.75.20">
    <property type="match status" value="1"/>
</dbReference>
<protein>
    <recommendedName>
        <fullName evidence="2">HNH nuclease domain-containing protein</fullName>
    </recommendedName>
</protein>
<evidence type="ECO:0008006" key="2">
    <source>
        <dbReference type="Google" id="ProtNLM"/>
    </source>
</evidence>
<gene>
    <name evidence="1" type="ORF">LCGC14_0458510</name>
</gene>